<reference evidence="2" key="1">
    <citation type="journal article" date="2024" name="Proc. Natl. Acad. Sci. U.S.A.">
        <title>Extraordinary preservation of gene collinearity over three hundred million years revealed in homosporous lycophytes.</title>
        <authorList>
            <person name="Li C."/>
            <person name="Wickell D."/>
            <person name="Kuo L.Y."/>
            <person name="Chen X."/>
            <person name="Nie B."/>
            <person name="Liao X."/>
            <person name="Peng D."/>
            <person name="Ji J."/>
            <person name="Jenkins J."/>
            <person name="Williams M."/>
            <person name="Shu S."/>
            <person name="Plott C."/>
            <person name="Barry K."/>
            <person name="Rajasekar S."/>
            <person name="Grimwood J."/>
            <person name="Han X."/>
            <person name="Sun S."/>
            <person name="Hou Z."/>
            <person name="He W."/>
            <person name="Dai G."/>
            <person name="Sun C."/>
            <person name="Schmutz J."/>
            <person name="Leebens-Mack J.H."/>
            <person name="Li F.W."/>
            <person name="Wang L."/>
        </authorList>
    </citation>
    <scope>NUCLEOTIDE SEQUENCE [LARGE SCALE GENOMIC DNA]</scope>
    <source>
        <strain evidence="2">cv. PW_Plant_1</strain>
    </source>
</reference>
<sequence length="104" mass="11710">MDHSLSLLNPSTLKGILLSSKFLNIQKSKPIILAINIFLLSYTCEYYIFRMPLMVVSAMHRSIPASKPIPIAIQLILRSNTLNVIKNEKLTEPKLKESVCAELV</sequence>
<evidence type="ECO:0000313" key="2">
    <source>
        <dbReference type="Proteomes" id="UP001162992"/>
    </source>
</evidence>
<organism evidence="1 2">
    <name type="scientific">Diphasiastrum complanatum</name>
    <name type="common">Issler's clubmoss</name>
    <name type="synonym">Lycopodium complanatum</name>
    <dbReference type="NCBI Taxonomy" id="34168"/>
    <lineage>
        <taxon>Eukaryota</taxon>
        <taxon>Viridiplantae</taxon>
        <taxon>Streptophyta</taxon>
        <taxon>Embryophyta</taxon>
        <taxon>Tracheophyta</taxon>
        <taxon>Lycopodiopsida</taxon>
        <taxon>Lycopodiales</taxon>
        <taxon>Lycopodiaceae</taxon>
        <taxon>Lycopodioideae</taxon>
        <taxon>Diphasiastrum</taxon>
    </lineage>
</organism>
<protein>
    <submittedName>
        <fullName evidence="1">Uncharacterized protein</fullName>
    </submittedName>
</protein>
<gene>
    <name evidence="1" type="ORF">O6H91_16G091600</name>
</gene>
<proteinExistence type="predicted"/>
<keyword evidence="2" id="KW-1185">Reference proteome</keyword>
<accession>A0ACC2BEU2</accession>
<evidence type="ECO:0000313" key="1">
    <source>
        <dbReference type="EMBL" id="KAJ7528255.1"/>
    </source>
</evidence>
<dbReference type="EMBL" id="CM055107">
    <property type="protein sequence ID" value="KAJ7528255.1"/>
    <property type="molecule type" value="Genomic_DNA"/>
</dbReference>
<comment type="caution">
    <text evidence="1">The sequence shown here is derived from an EMBL/GenBank/DDBJ whole genome shotgun (WGS) entry which is preliminary data.</text>
</comment>
<name>A0ACC2BEU2_DIPCM</name>
<dbReference type="Proteomes" id="UP001162992">
    <property type="component" value="Chromosome 16"/>
</dbReference>